<evidence type="ECO:0000313" key="1">
    <source>
        <dbReference type="EMBL" id="TXB95445.1"/>
    </source>
</evidence>
<organism evidence="1 2">
    <name type="scientific">Fusarium oxysporum f. sp. cubense</name>
    <dbReference type="NCBI Taxonomy" id="61366"/>
    <lineage>
        <taxon>Eukaryota</taxon>
        <taxon>Fungi</taxon>
        <taxon>Dikarya</taxon>
        <taxon>Ascomycota</taxon>
        <taxon>Pezizomycotina</taxon>
        <taxon>Sordariomycetes</taxon>
        <taxon>Hypocreomycetidae</taxon>
        <taxon>Hypocreales</taxon>
        <taxon>Nectriaceae</taxon>
        <taxon>Fusarium</taxon>
        <taxon>Fusarium oxysporum species complex</taxon>
    </lineage>
</organism>
<protein>
    <recommendedName>
        <fullName evidence="3">Heterokaryon incompatibility domain-containing protein</fullName>
    </recommendedName>
</protein>
<dbReference type="Proteomes" id="UP000321331">
    <property type="component" value="Unassembled WGS sequence"/>
</dbReference>
<reference evidence="1 2" key="1">
    <citation type="submission" date="2019-07" db="EMBL/GenBank/DDBJ databases">
        <title>The First High-Quality Draft Genome Sequence of the Causal Agent of the Current Panama Disease Epidemic.</title>
        <authorList>
            <person name="Warmington R.J."/>
            <person name="Kay W."/>
            <person name="Jeffries A."/>
            <person name="Bebber D."/>
            <person name="Moore K."/>
            <person name="Studholme D.J."/>
        </authorList>
    </citation>
    <scope>NUCLEOTIDE SEQUENCE [LARGE SCALE GENOMIC DNA]</scope>
    <source>
        <strain evidence="1 2">TR4</strain>
    </source>
</reference>
<comment type="caution">
    <text evidence="1">The sequence shown here is derived from an EMBL/GenBank/DDBJ whole genome shotgun (WGS) entry which is preliminary data.</text>
</comment>
<proteinExistence type="predicted"/>
<dbReference type="PANTHER" id="PTHR33112">
    <property type="entry name" value="DOMAIN PROTEIN, PUTATIVE-RELATED"/>
    <property type="match status" value="1"/>
</dbReference>
<dbReference type="AlphaFoldDB" id="A0A5C6SAH4"/>
<accession>A0A5C6SAH4</accession>
<evidence type="ECO:0008006" key="3">
    <source>
        <dbReference type="Google" id="ProtNLM"/>
    </source>
</evidence>
<gene>
    <name evidence="1" type="ORF">FocTR4_00015850</name>
</gene>
<name>A0A5C6SAH4_FUSOC</name>
<dbReference type="PANTHER" id="PTHR33112:SF16">
    <property type="entry name" value="HETEROKARYON INCOMPATIBILITY DOMAIN-CONTAINING PROTEIN"/>
    <property type="match status" value="1"/>
</dbReference>
<evidence type="ECO:0000313" key="2">
    <source>
        <dbReference type="Proteomes" id="UP000321331"/>
    </source>
</evidence>
<dbReference type="EMBL" id="VMNF01000015">
    <property type="protein sequence ID" value="TXB95445.1"/>
    <property type="molecule type" value="Genomic_DNA"/>
</dbReference>
<sequence>MSHDARIIRYHQESVLSRWSNREWTYKEYIISKRAVFFLKNSVFWQCECAVWDTASLRPNKNDEATNSNITSNSSLLRRLDTLNSPDFGICTDLVSPYNGRELSFQGDGLTACLGILNRLVPGFPGGFIFGLPRHYLDYALLWHPLRGPFDDVDSAYLYDIKISDGCAARRSSSTRRTSLPSWAWCVSLTRRGSEQAQLSVQARGSKIPIVLGKYEILLHGI</sequence>